<evidence type="ECO:0000313" key="1">
    <source>
        <dbReference type="EMBL" id="KAL0449005.1"/>
    </source>
</evidence>
<accession>A0AAW2X4K7</accession>
<name>A0AAW2X4K7_9LAMI</name>
<organism evidence="1">
    <name type="scientific">Sesamum latifolium</name>
    <dbReference type="NCBI Taxonomy" id="2727402"/>
    <lineage>
        <taxon>Eukaryota</taxon>
        <taxon>Viridiplantae</taxon>
        <taxon>Streptophyta</taxon>
        <taxon>Embryophyta</taxon>
        <taxon>Tracheophyta</taxon>
        <taxon>Spermatophyta</taxon>
        <taxon>Magnoliopsida</taxon>
        <taxon>eudicotyledons</taxon>
        <taxon>Gunneridae</taxon>
        <taxon>Pentapetalae</taxon>
        <taxon>asterids</taxon>
        <taxon>lamiids</taxon>
        <taxon>Lamiales</taxon>
        <taxon>Pedaliaceae</taxon>
        <taxon>Sesamum</taxon>
    </lineage>
</organism>
<protein>
    <submittedName>
        <fullName evidence="1">Uncharacterized protein</fullName>
    </submittedName>
</protein>
<reference evidence="1" key="1">
    <citation type="submission" date="2020-06" db="EMBL/GenBank/DDBJ databases">
        <authorList>
            <person name="Li T."/>
            <person name="Hu X."/>
            <person name="Zhang T."/>
            <person name="Song X."/>
            <person name="Zhang H."/>
            <person name="Dai N."/>
            <person name="Sheng W."/>
            <person name="Hou X."/>
            <person name="Wei L."/>
        </authorList>
    </citation>
    <scope>NUCLEOTIDE SEQUENCE</scope>
    <source>
        <strain evidence="1">KEN1</strain>
        <tissue evidence="1">Leaf</tissue>
    </source>
</reference>
<dbReference type="AlphaFoldDB" id="A0AAW2X4K7"/>
<reference evidence="1" key="2">
    <citation type="journal article" date="2024" name="Plant">
        <title>Genomic evolution and insights into agronomic trait innovations of Sesamum species.</title>
        <authorList>
            <person name="Miao H."/>
            <person name="Wang L."/>
            <person name="Qu L."/>
            <person name="Liu H."/>
            <person name="Sun Y."/>
            <person name="Le M."/>
            <person name="Wang Q."/>
            <person name="Wei S."/>
            <person name="Zheng Y."/>
            <person name="Lin W."/>
            <person name="Duan Y."/>
            <person name="Cao H."/>
            <person name="Xiong S."/>
            <person name="Wang X."/>
            <person name="Wei L."/>
            <person name="Li C."/>
            <person name="Ma Q."/>
            <person name="Ju M."/>
            <person name="Zhao R."/>
            <person name="Li G."/>
            <person name="Mu C."/>
            <person name="Tian Q."/>
            <person name="Mei H."/>
            <person name="Zhang T."/>
            <person name="Gao T."/>
            <person name="Zhang H."/>
        </authorList>
    </citation>
    <scope>NUCLEOTIDE SEQUENCE</scope>
    <source>
        <strain evidence="1">KEN1</strain>
    </source>
</reference>
<proteinExistence type="predicted"/>
<dbReference type="EMBL" id="JACGWN010000005">
    <property type="protein sequence ID" value="KAL0449005.1"/>
    <property type="molecule type" value="Genomic_DNA"/>
</dbReference>
<comment type="caution">
    <text evidence="1">The sequence shown here is derived from an EMBL/GenBank/DDBJ whole genome shotgun (WGS) entry which is preliminary data.</text>
</comment>
<sequence>MMARPRPSLHYCRCQGGCLITVSPIVCNVSSNRPIKGDYVGDHGLNSSPRLQSQINLFPFSPFFSRFLEELGVFSLSSMNLQSVLLRRSFQNMIPRRPLQRGWVLTRPFPEWPEAESETGRSRGPSSDR</sequence>
<gene>
    <name evidence="1" type="ORF">Slati_1456900</name>
</gene>